<name>A0A369MJP4_EGGLN</name>
<keyword evidence="1" id="KW-0472">Membrane</keyword>
<feature type="transmembrane region" description="Helical" evidence="1">
    <location>
        <begin position="73"/>
        <end position="103"/>
    </location>
</feature>
<evidence type="ECO:0000313" key="3">
    <source>
        <dbReference type="EMBL" id="RDB72467.1"/>
    </source>
</evidence>
<evidence type="ECO:0000256" key="1">
    <source>
        <dbReference type="SAM" id="Phobius"/>
    </source>
</evidence>
<accession>A0A369MJP4</accession>
<comment type="caution">
    <text evidence="3">The sequence shown here is derived from an EMBL/GenBank/DDBJ whole genome shotgun (WGS) entry which is preliminary data.</text>
</comment>
<dbReference type="EMBL" id="PPTU01000003">
    <property type="protein sequence ID" value="RDB72467.1"/>
    <property type="molecule type" value="Genomic_DNA"/>
</dbReference>
<keyword evidence="1" id="KW-1133">Transmembrane helix</keyword>
<feature type="transmembrane region" description="Helical" evidence="1">
    <location>
        <begin position="115"/>
        <end position="136"/>
    </location>
</feature>
<dbReference type="AlphaFoldDB" id="A0A369MJP4"/>
<organism evidence="3 4">
    <name type="scientific">Eggerthella lenta</name>
    <name type="common">Eubacterium lentum</name>
    <dbReference type="NCBI Taxonomy" id="84112"/>
    <lineage>
        <taxon>Bacteria</taxon>
        <taxon>Bacillati</taxon>
        <taxon>Actinomycetota</taxon>
        <taxon>Coriobacteriia</taxon>
        <taxon>Eggerthellales</taxon>
        <taxon>Eggerthellaceae</taxon>
        <taxon>Eggerthella</taxon>
    </lineage>
</organism>
<evidence type="ECO:0000313" key="4">
    <source>
        <dbReference type="Proteomes" id="UP000253970"/>
    </source>
</evidence>
<keyword evidence="1" id="KW-0812">Transmembrane</keyword>
<dbReference type="RefSeq" id="WP_114532871.1">
    <property type="nucleotide sequence ID" value="NZ_JADNER010000002.1"/>
</dbReference>
<sequence>MDRKLLAVDAACLLVYLVAASPALTGIGIHEWLGLGVLVVFFAHAAMHVDWAVEAVRSAFAPPSWARTGNLALDLLIVAAFMTVTVSGIMVSGAVLPALGLYADGYYFWDPLHAIAAKALLALLLVHVVAHWRWLVGFFKNGKGERHGK</sequence>
<dbReference type="InterPro" id="IPR025517">
    <property type="entry name" value="DUF4405"/>
</dbReference>
<feature type="transmembrane region" description="Helical" evidence="1">
    <location>
        <begin position="32"/>
        <end position="53"/>
    </location>
</feature>
<feature type="domain" description="Flavinylation-associated cytochrome" evidence="2">
    <location>
        <begin position="73"/>
        <end position="132"/>
    </location>
</feature>
<proteinExistence type="predicted"/>
<gene>
    <name evidence="3" type="ORF">C1875_03065</name>
</gene>
<reference evidence="3 4" key="1">
    <citation type="journal article" date="2018" name="Elife">
        <title>Discovery and characterization of a prevalent human gut bacterial enzyme sufficient for the inactivation of a family of plant toxins.</title>
        <authorList>
            <person name="Koppel N."/>
            <person name="Bisanz J.E."/>
            <person name="Pandelia M.E."/>
            <person name="Turnbaugh P.J."/>
            <person name="Balskus E.P."/>
        </authorList>
    </citation>
    <scope>NUCLEOTIDE SEQUENCE [LARGE SCALE GENOMIC DNA]</scope>
    <source>
        <strain evidence="3 4">W1 BHI 6</strain>
    </source>
</reference>
<dbReference type="Proteomes" id="UP000253970">
    <property type="component" value="Unassembled WGS sequence"/>
</dbReference>
<dbReference type="Pfam" id="PF14358">
    <property type="entry name" value="DUF4405"/>
    <property type="match status" value="1"/>
</dbReference>
<evidence type="ECO:0000259" key="2">
    <source>
        <dbReference type="Pfam" id="PF14358"/>
    </source>
</evidence>
<protein>
    <recommendedName>
        <fullName evidence="2">Flavinylation-associated cytochrome domain-containing protein</fullName>
    </recommendedName>
</protein>